<dbReference type="EMBL" id="CM039427">
    <property type="protein sequence ID" value="KAI4355341.1"/>
    <property type="molecule type" value="Genomic_DNA"/>
</dbReference>
<organism evidence="1 2">
    <name type="scientific">Bauhinia variegata</name>
    <name type="common">Purple orchid tree</name>
    <name type="synonym">Phanera variegata</name>
    <dbReference type="NCBI Taxonomy" id="167791"/>
    <lineage>
        <taxon>Eukaryota</taxon>
        <taxon>Viridiplantae</taxon>
        <taxon>Streptophyta</taxon>
        <taxon>Embryophyta</taxon>
        <taxon>Tracheophyta</taxon>
        <taxon>Spermatophyta</taxon>
        <taxon>Magnoliopsida</taxon>
        <taxon>eudicotyledons</taxon>
        <taxon>Gunneridae</taxon>
        <taxon>Pentapetalae</taxon>
        <taxon>rosids</taxon>
        <taxon>fabids</taxon>
        <taxon>Fabales</taxon>
        <taxon>Fabaceae</taxon>
        <taxon>Cercidoideae</taxon>
        <taxon>Cercideae</taxon>
        <taxon>Bauhiniinae</taxon>
        <taxon>Bauhinia</taxon>
    </lineage>
</organism>
<evidence type="ECO:0000313" key="1">
    <source>
        <dbReference type="EMBL" id="KAI4355341.1"/>
    </source>
</evidence>
<name>A0ACB9Q3P1_BAUVA</name>
<evidence type="ECO:0000313" key="2">
    <source>
        <dbReference type="Proteomes" id="UP000828941"/>
    </source>
</evidence>
<comment type="caution">
    <text evidence="1">The sequence shown here is derived from an EMBL/GenBank/DDBJ whole genome shotgun (WGS) entry which is preliminary data.</text>
</comment>
<accession>A0ACB9Q3P1</accession>
<dbReference type="Proteomes" id="UP000828941">
    <property type="component" value="Chromosome 2"/>
</dbReference>
<gene>
    <name evidence="1" type="ORF">L6164_004122</name>
</gene>
<keyword evidence="2" id="KW-1185">Reference proteome</keyword>
<proteinExistence type="predicted"/>
<sequence>MSSSHPPLNWSTSVDCCNWEGIVCHAGDDNGDQRVIRLLLSSKGLSGSISSSLTNLTSLSQLNLSHNQFSGALPTQFFSLLNHLQILDLSYNRLSGELRHFDANISSSSVVQEIDLSSNIFHGIIPSPVLQNLASAAAAGSLTSFNVSKNSFTGQIPISFFCINEKNSSSVRFLDFSSNNFSGIIPYGLGACSKLEKFLAGSNSLSGNIPDDVFDATALQVLSLPLNKLSGTIGNAIVSLTNLTVLDLYSNLLFGPIPQDIGKLSNLVQLQLHINNLTGTLPPFLSNCVNLVILNLRVNHLVGNLSEFNFSRFLRLTTLDLGNNNFTGDLPQTLYACESLVAVRLASNQLEGQISPDIVNLTSLSFLSFSTNNIRNFTGALRILTGLKNLSTLALSKNFYGEMIPDDVNIIGPGDFQNLQILALGGCNFTGQIPVWLSKLNKLEVVDLSYNQLTGPIPSWLGKLPQLFYLDLSVNHITGTFPTELTTLPALTSQKVNDEVERAYLQLPVFVAPTNASMQQYNQPSNLPPAIYLGNNNISGSIPIEIGQLKVLNHLYLNHNNFSGSIPVQISNLTNLERLDLSGNRLSGEIPASLKSLHFLSYFSVANNDLQGEIPNGGQFDTFPASSFEGNPQLCGLVVQRSCPNNSGGSSAAHGRTRSNKKLILGLVLAIFIGTVFITTLFALWILSKRRINPGRDPDSIELESISANSNSGIHPEVNKEASMVVLFPNKANETKDLTISEILNTTENFSQTHIIGCGGFGLVYKATLPDGTKVAIKKLSGDMGLMEREFKAEVEALSTAQHENLVALQGYCVHDGFRLLIYTYMENGSLDYWLHEKPDGASQLDWPTRLKIAQGASRGLDYMHQICEPHIVHRDIKSSNILLDEKFEARVADFGLSRLILPYQTHVTTELVGTLGYIPPEYGQAWVATLRGDVYSFGVVMLELLTGRRPVDVCKTKMSRELVGWVQQMRNEGKQEQVFDPILRGRGFEEEMLQVLDVACMCVSQNPFKRPSIREVVDWLKNVGSAKPHQNKD</sequence>
<reference evidence="1 2" key="1">
    <citation type="journal article" date="2022" name="DNA Res.">
        <title>Chromosomal-level genome assembly of the orchid tree Bauhinia variegata (Leguminosae; Cercidoideae) supports the allotetraploid origin hypothesis of Bauhinia.</title>
        <authorList>
            <person name="Zhong Y."/>
            <person name="Chen Y."/>
            <person name="Zheng D."/>
            <person name="Pang J."/>
            <person name="Liu Y."/>
            <person name="Luo S."/>
            <person name="Meng S."/>
            <person name="Qian L."/>
            <person name="Wei D."/>
            <person name="Dai S."/>
            <person name="Zhou R."/>
        </authorList>
    </citation>
    <scope>NUCLEOTIDE SEQUENCE [LARGE SCALE GENOMIC DNA]</scope>
    <source>
        <strain evidence="1">BV-YZ2020</strain>
    </source>
</reference>
<protein>
    <submittedName>
        <fullName evidence="1">Uncharacterized protein</fullName>
    </submittedName>
</protein>